<dbReference type="Pfam" id="PF17681">
    <property type="entry name" value="GCP_N_terminal"/>
    <property type="match status" value="1"/>
</dbReference>
<keyword evidence="5" id="KW-0206">Cytoskeleton</keyword>
<dbReference type="GO" id="GO:0051011">
    <property type="term" value="F:microtubule minus-end binding"/>
    <property type="evidence" value="ECO:0007669"/>
    <property type="project" value="TreeGrafter"/>
</dbReference>
<dbReference type="GO" id="GO:0043015">
    <property type="term" value="F:gamma-tubulin binding"/>
    <property type="evidence" value="ECO:0007669"/>
    <property type="project" value="InterPro"/>
</dbReference>
<dbReference type="GO" id="GO:0051321">
    <property type="term" value="P:meiotic cell cycle"/>
    <property type="evidence" value="ECO:0007669"/>
    <property type="project" value="TreeGrafter"/>
</dbReference>
<proteinExistence type="inferred from homology"/>
<evidence type="ECO:0000313" key="8">
    <source>
        <dbReference type="EMBL" id="CAG8510062.1"/>
    </source>
</evidence>
<gene>
    <name evidence="8" type="ORF">FCALED_LOCUS4148</name>
</gene>
<dbReference type="PANTHER" id="PTHR19302">
    <property type="entry name" value="GAMMA TUBULIN COMPLEX PROTEIN"/>
    <property type="match status" value="1"/>
</dbReference>
<dbReference type="OrthoDB" id="5860513at2759"/>
<evidence type="ECO:0000259" key="7">
    <source>
        <dbReference type="Pfam" id="PF17681"/>
    </source>
</evidence>
<dbReference type="InterPro" id="IPR007259">
    <property type="entry name" value="GCP"/>
</dbReference>
<keyword evidence="9" id="KW-1185">Reference proteome</keyword>
<keyword evidence="3" id="KW-0963">Cytoplasm</keyword>
<dbReference type="GO" id="GO:0000922">
    <property type="term" value="C:spindle pole"/>
    <property type="evidence" value="ECO:0007669"/>
    <property type="project" value="InterPro"/>
</dbReference>
<comment type="similarity">
    <text evidence="2">Belongs to the TUBGCP family.</text>
</comment>
<keyword evidence="4" id="KW-0493">Microtubule</keyword>
<comment type="subcellular location">
    <subcellularLocation>
        <location evidence="1">Cytoplasm</location>
        <location evidence="1">Cytoskeleton</location>
    </subcellularLocation>
</comment>
<sequence>MTSFYGNSNPTSSKSSTQFADVEIERISRSLTRLIKNILRENLNTVSKANGKGTLTSTEVGKNAELTTHQQQTFDYCMRILGSSTLYPLTQHYKSVARDHKSSSKALRFANLFSKLQSQTTVTRKWAILYFLLSLSDQSNIGEIGKIVNTSSLEQAFSYRGLQNLSNKQSSEETSNRFIPNIPPKTTIVKVSKEETLPSRSVLKKQLAELESSNVEVSESLLLRDIVFIFQGINGQFIKYNADSSSYIIDPKLDINRSTRDLLHRLTEFGWLYKRVNEFVTLNVNDPSIGLVGQAFCSALQRELTEYYRSIAVLEAQVTKQVEGEQVSSQGLTLKRLLVWTQDSLLKLRIMSVLVDCCKKQRGGALVSTIYHYTNHGDPFIQQFINNTLEEVSRPFFEMLQRWIYEGELEDPFEEFFVACDPNVLEEQLWQLKYLNRVKMQPTFISTLLAKKIFSIGKSLNFIRYSCHDSDWVVTNGKVTGADKLLKYGDIIALESSIDATYTATSQRLLSILFTKFKLKEHLTALKRYLLLGQGDFIQHLMAQLGSGLSKPANTLYRHNLTGTLEAAIRASNAQYDDPDILRRLDVRLLEVSSGDIGWDVFSLDYHVDSPINTIFTPKAMQQYLKLFNFLWRLKRVEHDLSTAWRRNMTSARSLYQIKKFKKEIITSRLVCSEMIHFVYQLQYYILFEVIECSWDELVTDINKKSGDLDSLIEAHNKYLTNVTTKSFLGTSNNQDELHNFALRDSRDSDMSNPEKIRGYSASIKSSSINTRENFKPIQERLEEVAGLFKVNTYQTLFSNNFKPDFH</sequence>
<organism evidence="8 9">
    <name type="scientific">Funneliformis caledonium</name>
    <dbReference type="NCBI Taxonomy" id="1117310"/>
    <lineage>
        <taxon>Eukaryota</taxon>
        <taxon>Fungi</taxon>
        <taxon>Fungi incertae sedis</taxon>
        <taxon>Mucoromycota</taxon>
        <taxon>Glomeromycotina</taxon>
        <taxon>Glomeromycetes</taxon>
        <taxon>Glomerales</taxon>
        <taxon>Glomeraceae</taxon>
        <taxon>Funneliformis</taxon>
    </lineage>
</organism>
<feature type="domain" description="Gamma tubulin complex component protein N-terminal" evidence="7">
    <location>
        <begin position="223"/>
        <end position="516"/>
    </location>
</feature>
<dbReference type="GO" id="GO:0031122">
    <property type="term" value="P:cytoplasmic microtubule organization"/>
    <property type="evidence" value="ECO:0007669"/>
    <property type="project" value="TreeGrafter"/>
</dbReference>
<accession>A0A9N8ZVY0</accession>
<dbReference type="EMBL" id="CAJVPQ010000785">
    <property type="protein sequence ID" value="CAG8510062.1"/>
    <property type="molecule type" value="Genomic_DNA"/>
</dbReference>
<dbReference type="GO" id="GO:0005874">
    <property type="term" value="C:microtubule"/>
    <property type="evidence" value="ECO:0007669"/>
    <property type="project" value="UniProtKB-KW"/>
</dbReference>
<dbReference type="InterPro" id="IPR041470">
    <property type="entry name" value="GCP_N"/>
</dbReference>
<dbReference type="PANTHER" id="PTHR19302:SF14">
    <property type="entry name" value="GAMMA-TUBULIN COMPLEX COMPONENT 3"/>
    <property type="match status" value="1"/>
</dbReference>
<dbReference type="Pfam" id="PF04130">
    <property type="entry name" value="GCP_C_terminal"/>
    <property type="match status" value="1"/>
</dbReference>
<dbReference type="GO" id="GO:0000278">
    <property type="term" value="P:mitotic cell cycle"/>
    <property type="evidence" value="ECO:0007669"/>
    <property type="project" value="TreeGrafter"/>
</dbReference>
<comment type="caution">
    <text evidence="8">The sequence shown here is derived from an EMBL/GenBank/DDBJ whole genome shotgun (WGS) entry which is preliminary data.</text>
</comment>
<evidence type="ECO:0000313" key="9">
    <source>
        <dbReference type="Proteomes" id="UP000789570"/>
    </source>
</evidence>
<evidence type="ECO:0000256" key="2">
    <source>
        <dbReference type="ARBA" id="ARBA00010337"/>
    </source>
</evidence>
<evidence type="ECO:0000259" key="6">
    <source>
        <dbReference type="Pfam" id="PF04130"/>
    </source>
</evidence>
<evidence type="ECO:0000256" key="5">
    <source>
        <dbReference type="ARBA" id="ARBA00023212"/>
    </source>
</evidence>
<evidence type="ECO:0000256" key="1">
    <source>
        <dbReference type="ARBA" id="ARBA00004245"/>
    </source>
</evidence>
<dbReference type="GO" id="GO:0000930">
    <property type="term" value="C:gamma-tubulin complex"/>
    <property type="evidence" value="ECO:0007669"/>
    <property type="project" value="TreeGrafter"/>
</dbReference>
<evidence type="ECO:0000256" key="3">
    <source>
        <dbReference type="ARBA" id="ARBA00022490"/>
    </source>
</evidence>
<name>A0A9N8ZVY0_9GLOM</name>
<dbReference type="FunFam" id="1.20.120.1900:FF:000003">
    <property type="entry name" value="Gamma-tubulin complex component"/>
    <property type="match status" value="1"/>
</dbReference>
<protein>
    <submittedName>
        <fullName evidence="8">4174_t:CDS:1</fullName>
    </submittedName>
</protein>
<reference evidence="8" key="1">
    <citation type="submission" date="2021-06" db="EMBL/GenBank/DDBJ databases">
        <authorList>
            <person name="Kallberg Y."/>
            <person name="Tangrot J."/>
            <person name="Rosling A."/>
        </authorList>
    </citation>
    <scope>NUCLEOTIDE SEQUENCE</scope>
    <source>
        <strain evidence="8">UK204</strain>
    </source>
</reference>
<evidence type="ECO:0000256" key="4">
    <source>
        <dbReference type="ARBA" id="ARBA00022701"/>
    </source>
</evidence>
<dbReference type="Gene3D" id="1.20.120.1900">
    <property type="entry name" value="Gamma-tubulin complex, C-terminal domain"/>
    <property type="match status" value="1"/>
</dbReference>
<dbReference type="Proteomes" id="UP000789570">
    <property type="component" value="Unassembled WGS sequence"/>
</dbReference>
<dbReference type="InterPro" id="IPR042241">
    <property type="entry name" value="GCP_C_sf"/>
</dbReference>
<dbReference type="GO" id="GO:0051225">
    <property type="term" value="P:spindle assembly"/>
    <property type="evidence" value="ECO:0007669"/>
    <property type="project" value="TreeGrafter"/>
</dbReference>
<dbReference type="GO" id="GO:0007020">
    <property type="term" value="P:microtubule nucleation"/>
    <property type="evidence" value="ECO:0007669"/>
    <property type="project" value="InterPro"/>
</dbReference>
<dbReference type="InterPro" id="IPR040457">
    <property type="entry name" value="GCP_C"/>
</dbReference>
<dbReference type="AlphaFoldDB" id="A0A9N8ZVY0"/>
<dbReference type="GO" id="GO:0005816">
    <property type="term" value="C:spindle pole body"/>
    <property type="evidence" value="ECO:0007669"/>
    <property type="project" value="UniProtKB-ARBA"/>
</dbReference>
<feature type="domain" description="Gamma tubulin complex component C-terminal" evidence="6">
    <location>
        <begin position="519"/>
        <end position="735"/>
    </location>
</feature>